<feature type="binding site" evidence="7">
    <location>
        <position position="331"/>
    </location>
    <ligand>
        <name>4-imidazolone-5-propanoate</name>
        <dbReference type="ChEBI" id="CHEBI:77893"/>
    </ligand>
</feature>
<dbReference type="GO" id="GO:0019557">
    <property type="term" value="P:L-histidine catabolic process to glutamate and formate"/>
    <property type="evidence" value="ECO:0007669"/>
    <property type="project" value="UniProtKB-UniPathway"/>
</dbReference>
<dbReference type="InterPro" id="IPR011059">
    <property type="entry name" value="Metal-dep_hydrolase_composite"/>
</dbReference>
<feature type="binding site" evidence="7">
    <location>
        <position position="252"/>
    </location>
    <ligand>
        <name>Zn(2+)</name>
        <dbReference type="ChEBI" id="CHEBI:29105"/>
    </ligand>
</feature>
<keyword evidence="6 7" id="KW-0408">Iron</keyword>
<dbReference type="HAMAP" id="MF_00372">
    <property type="entry name" value="HutI"/>
    <property type="match status" value="1"/>
</dbReference>
<dbReference type="AlphaFoldDB" id="A0A7D4BDE6"/>
<feature type="binding site" evidence="7">
    <location>
        <position position="255"/>
    </location>
    <ligand>
        <name>4-imidazolone-5-propanoate</name>
        <dbReference type="ChEBI" id="CHEBI:77893"/>
    </ligand>
</feature>
<dbReference type="EMBL" id="CP041345">
    <property type="protein sequence ID" value="QKG79703.1"/>
    <property type="molecule type" value="Genomic_DNA"/>
</dbReference>
<evidence type="ECO:0000256" key="6">
    <source>
        <dbReference type="ARBA" id="ARBA00023004"/>
    </source>
</evidence>
<proteinExistence type="inferred from homology"/>
<dbReference type="Gene3D" id="3.20.20.140">
    <property type="entry name" value="Metal-dependent hydrolases"/>
    <property type="match status" value="1"/>
</dbReference>
<evidence type="ECO:0000259" key="8">
    <source>
        <dbReference type="Pfam" id="PF01979"/>
    </source>
</evidence>
<dbReference type="GO" id="GO:0050480">
    <property type="term" value="F:imidazolonepropionase activity"/>
    <property type="evidence" value="ECO:0007669"/>
    <property type="project" value="UniProtKB-UniRule"/>
</dbReference>
<dbReference type="KEGG" id="ttz:FHG85_05320"/>
<evidence type="ECO:0000256" key="4">
    <source>
        <dbReference type="ARBA" id="ARBA00022808"/>
    </source>
</evidence>
<feature type="binding site" evidence="7">
    <location>
        <position position="154"/>
    </location>
    <ligand>
        <name>4-imidazolone-5-propanoate</name>
        <dbReference type="ChEBI" id="CHEBI:77893"/>
    </ligand>
</feature>
<name>A0A7D4BDE6_9BACT</name>
<evidence type="ECO:0000256" key="7">
    <source>
        <dbReference type="HAMAP-Rule" id="MF_00372"/>
    </source>
</evidence>
<dbReference type="GO" id="GO:0005737">
    <property type="term" value="C:cytoplasm"/>
    <property type="evidence" value="ECO:0007669"/>
    <property type="project" value="UniProtKB-SubCell"/>
</dbReference>
<feature type="binding site" evidence="7">
    <location>
        <position position="187"/>
    </location>
    <ligand>
        <name>4-imidazolone-5-propanoate</name>
        <dbReference type="ChEBI" id="CHEBI:77893"/>
    </ligand>
</feature>
<evidence type="ECO:0000256" key="1">
    <source>
        <dbReference type="ARBA" id="ARBA00012864"/>
    </source>
</evidence>
<dbReference type="InterPro" id="IPR006680">
    <property type="entry name" value="Amidohydro-rel"/>
</dbReference>
<dbReference type="EC" id="3.5.2.7" evidence="1 7"/>
<dbReference type="UniPathway" id="UPA00379">
    <property type="reaction ID" value="UER00551"/>
</dbReference>
<comment type="similarity">
    <text evidence="7">Belongs to the metallo-dependent hydrolases superfamily. HutI family.</text>
</comment>
<evidence type="ECO:0000313" key="10">
    <source>
        <dbReference type="Proteomes" id="UP000500961"/>
    </source>
</evidence>
<dbReference type="PANTHER" id="PTHR42752">
    <property type="entry name" value="IMIDAZOLONEPROPIONASE"/>
    <property type="match status" value="1"/>
</dbReference>
<feature type="binding site" evidence="7">
    <location>
        <position position="326"/>
    </location>
    <ligand>
        <name>Fe(3+)</name>
        <dbReference type="ChEBI" id="CHEBI:29034"/>
    </ligand>
</feature>
<comment type="function">
    <text evidence="7">Catalyzes the hydrolytic cleavage of the carbon-nitrogen bond in imidazolone-5-propanoate to yield N-formimidoyl-L-glutamate. It is the third step in the universal histidine degradation pathway.</text>
</comment>
<reference evidence="9 10" key="1">
    <citation type="submission" date="2019-07" db="EMBL/GenBank/DDBJ databases">
        <title>Thalassofilum flectens gen. nov., sp. nov., a novel moderate thermophilic anaerobe from a shallow sea hot spring in Kunashir Island (Russia), representing a new family in the order Bacteroidales, and proposal of Thalassofilacea fam. nov.</title>
        <authorList>
            <person name="Kochetkova T.V."/>
            <person name="Podosokorskaya O.A."/>
            <person name="Novikov A."/>
            <person name="Elcheninov A.G."/>
            <person name="Toshchakov S.V."/>
            <person name="Kublanov I.V."/>
        </authorList>
    </citation>
    <scope>NUCLEOTIDE SEQUENCE [LARGE SCALE GENOMIC DNA]</scope>
    <source>
        <strain evidence="9 10">38-H</strain>
    </source>
</reference>
<feature type="binding site" evidence="7">
    <location>
        <position position="330"/>
    </location>
    <ligand>
        <name>N-formimidoyl-L-glutamate</name>
        <dbReference type="ChEBI" id="CHEBI:58928"/>
    </ligand>
</feature>
<feature type="binding site" evidence="7">
    <location>
        <position position="328"/>
    </location>
    <ligand>
        <name>N-formimidoyl-L-glutamate</name>
        <dbReference type="ChEBI" id="CHEBI:58928"/>
    </ligand>
</feature>
<dbReference type="InterPro" id="IPR032466">
    <property type="entry name" value="Metal_Hydrolase"/>
</dbReference>
<dbReference type="Pfam" id="PF01979">
    <property type="entry name" value="Amidohydro_1"/>
    <property type="match status" value="1"/>
</dbReference>
<comment type="subcellular location">
    <subcellularLocation>
        <location evidence="7">Cytoplasm</location>
    </subcellularLocation>
</comment>
<dbReference type="SUPFAM" id="SSF51338">
    <property type="entry name" value="Composite domain of metallo-dependent hydrolases"/>
    <property type="match status" value="1"/>
</dbReference>
<dbReference type="GO" id="GO:0019556">
    <property type="term" value="P:L-histidine catabolic process to glutamate and formamide"/>
    <property type="evidence" value="ECO:0007669"/>
    <property type="project" value="UniProtKB-UniRule"/>
</dbReference>
<gene>
    <name evidence="7" type="primary">hutI</name>
    <name evidence="9" type="ORF">FHG85_05320</name>
</gene>
<dbReference type="SUPFAM" id="SSF51556">
    <property type="entry name" value="Metallo-dependent hydrolases"/>
    <property type="match status" value="1"/>
</dbReference>
<dbReference type="GO" id="GO:0008270">
    <property type="term" value="F:zinc ion binding"/>
    <property type="evidence" value="ECO:0007669"/>
    <property type="project" value="UniProtKB-UniRule"/>
</dbReference>
<dbReference type="RefSeq" id="WP_173073721.1">
    <property type="nucleotide sequence ID" value="NZ_CP041345.1"/>
</dbReference>
<protein>
    <recommendedName>
        <fullName evidence="1 7">Imidazolonepropionase</fullName>
        <ecNumber evidence="1 7">3.5.2.7</ecNumber>
    </recommendedName>
    <alternativeName>
        <fullName evidence="7">Imidazolone-5-propionate hydrolase</fullName>
    </alternativeName>
</protein>
<dbReference type="Proteomes" id="UP000500961">
    <property type="component" value="Chromosome"/>
</dbReference>
<dbReference type="Gene3D" id="2.30.40.10">
    <property type="entry name" value="Urease, subunit C, domain 1"/>
    <property type="match status" value="1"/>
</dbReference>
<keyword evidence="10" id="KW-1185">Reference proteome</keyword>
<feature type="binding site" evidence="7">
    <location>
        <position position="82"/>
    </location>
    <ligand>
        <name>Fe(3+)</name>
        <dbReference type="ChEBI" id="CHEBI:29034"/>
    </ligand>
</feature>
<sequence>MQILILNIKKLVQVEEKPAKWKAGNEMAKLNTIDNAFLLIKDGKIENFGPMSDSPNLSKLPGDVLIYNAFDRMVFPSFCDSHTHIVYAGSREIEYIDKIKGLSYEEIAKRGGGILNSAKLLAQTSEDELYEQAMVRINEIIRKGTGAVEIKSGYGLTTESELKMLRVIRRIKETSPLTVKSTFLGAHSIPAEYKGRQEEYVDLVINEMIPMVAAEGLADYIDVFCDKGFFTVEDTERILMAGIKYGLRPKIHANELDYSGGIQVGVKYNALSVDHLEFTGDDEIKALLGSETMPTLLPGAAFFLGMIDPPVRKMIDAGLPIALASDYNPGSSPSGDMKFIMSLGCIKLRMLPEEVINATTINGAYALGISDTHGSICKGKVANVFITKPIPSYEFMPYAYTTDLVETVILNGKIINNNS</sequence>
<organism evidence="9 10">
    <name type="scientific">Tenuifilum thalassicum</name>
    <dbReference type="NCBI Taxonomy" id="2590900"/>
    <lineage>
        <taxon>Bacteria</taxon>
        <taxon>Pseudomonadati</taxon>
        <taxon>Bacteroidota</taxon>
        <taxon>Bacteroidia</taxon>
        <taxon>Bacteroidales</taxon>
        <taxon>Tenuifilaceae</taxon>
        <taxon>Tenuifilum</taxon>
    </lineage>
</organism>
<keyword evidence="7" id="KW-0963">Cytoplasm</keyword>
<dbReference type="PANTHER" id="PTHR42752:SF1">
    <property type="entry name" value="IMIDAZOLONEPROPIONASE-RELATED"/>
    <property type="match status" value="1"/>
</dbReference>
<comment type="catalytic activity">
    <reaction evidence="7">
        <text>4-imidazolone-5-propanoate + H2O = N-formimidoyl-L-glutamate</text>
        <dbReference type="Rhea" id="RHEA:23660"/>
        <dbReference type="ChEBI" id="CHEBI:15377"/>
        <dbReference type="ChEBI" id="CHEBI:58928"/>
        <dbReference type="ChEBI" id="CHEBI:77893"/>
        <dbReference type="EC" id="3.5.2.7"/>
    </reaction>
</comment>
<dbReference type="CDD" id="cd01296">
    <property type="entry name" value="Imidazolone-5PH"/>
    <property type="match status" value="1"/>
</dbReference>
<feature type="binding site" evidence="7">
    <location>
        <position position="91"/>
    </location>
    <ligand>
        <name>4-imidazolone-5-propanoate</name>
        <dbReference type="ChEBI" id="CHEBI:77893"/>
    </ligand>
</feature>
<dbReference type="InterPro" id="IPR005920">
    <property type="entry name" value="HutI"/>
</dbReference>
<feature type="binding site" evidence="7">
    <location>
        <position position="84"/>
    </location>
    <ligand>
        <name>Fe(3+)</name>
        <dbReference type="ChEBI" id="CHEBI:29034"/>
    </ligand>
</feature>
<evidence type="ECO:0000313" key="9">
    <source>
        <dbReference type="EMBL" id="QKG79703.1"/>
    </source>
</evidence>
<evidence type="ECO:0000256" key="2">
    <source>
        <dbReference type="ARBA" id="ARBA00022723"/>
    </source>
</evidence>
<feature type="binding site" evidence="7">
    <location>
        <position position="84"/>
    </location>
    <ligand>
        <name>Zn(2+)</name>
        <dbReference type="ChEBI" id="CHEBI:29105"/>
    </ligand>
</feature>
<accession>A0A7D4BDE6</accession>
<keyword evidence="3 7" id="KW-0378">Hydrolase</keyword>
<feature type="binding site" evidence="7">
    <location>
        <position position="82"/>
    </location>
    <ligand>
        <name>Zn(2+)</name>
        <dbReference type="ChEBI" id="CHEBI:29105"/>
    </ligand>
</feature>
<comment type="cofactor">
    <cofactor evidence="7">
        <name>Zn(2+)</name>
        <dbReference type="ChEBI" id="CHEBI:29105"/>
    </cofactor>
    <cofactor evidence="7">
        <name>Fe(3+)</name>
        <dbReference type="ChEBI" id="CHEBI:29034"/>
    </cofactor>
    <text evidence="7">Binds 1 zinc or iron ion per subunit.</text>
</comment>
<feature type="binding site" evidence="7">
    <location>
        <position position="252"/>
    </location>
    <ligand>
        <name>Fe(3+)</name>
        <dbReference type="ChEBI" id="CHEBI:29034"/>
    </ligand>
</feature>
<evidence type="ECO:0000256" key="5">
    <source>
        <dbReference type="ARBA" id="ARBA00022833"/>
    </source>
</evidence>
<feature type="binding site" evidence="7">
    <location>
        <position position="154"/>
    </location>
    <ligand>
        <name>N-formimidoyl-L-glutamate</name>
        <dbReference type="ChEBI" id="CHEBI:58928"/>
    </ligand>
</feature>
<feature type="binding site" evidence="7">
    <location>
        <position position="326"/>
    </location>
    <ligand>
        <name>Zn(2+)</name>
        <dbReference type="ChEBI" id="CHEBI:29105"/>
    </ligand>
</feature>
<keyword evidence="2 7" id="KW-0479">Metal-binding</keyword>
<feature type="domain" description="Amidohydrolase-related" evidence="8">
    <location>
        <begin position="310"/>
        <end position="414"/>
    </location>
</feature>
<evidence type="ECO:0000256" key="3">
    <source>
        <dbReference type="ARBA" id="ARBA00022801"/>
    </source>
</evidence>
<keyword evidence="5 7" id="KW-0862">Zinc</keyword>
<dbReference type="GO" id="GO:0005506">
    <property type="term" value="F:iron ion binding"/>
    <property type="evidence" value="ECO:0007669"/>
    <property type="project" value="UniProtKB-UniRule"/>
</dbReference>
<dbReference type="FunFam" id="3.20.20.140:FF:000007">
    <property type="entry name" value="Imidazolonepropionase"/>
    <property type="match status" value="1"/>
</dbReference>
<keyword evidence="4 7" id="KW-0369">Histidine metabolism</keyword>
<dbReference type="NCBIfam" id="TIGR01224">
    <property type="entry name" value="hutI"/>
    <property type="match status" value="1"/>
</dbReference>
<comment type="pathway">
    <text evidence="7">Amino-acid degradation; L-histidine degradation into L-glutamate; N-formimidoyl-L-glutamate from L-histidine: step 3/3.</text>
</comment>